<name>A0AAW1CHG4_9HEMI</name>
<protein>
    <recommendedName>
        <fullName evidence="10">Potassium channel domain-containing protein</fullName>
    </recommendedName>
</protein>
<dbReference type="PANTHER" id="PTHR11003:SF257">
    <property type="entry name" value="POTASSIUM CHANNEL DOMAIN-CONTAINING PROTEIN"/>
    <property type="match status" value="1"/>
</dbReference>
<evidence type="ECO:0000256" key="5">
    <source>
        <dbReference type="ARBA" id="ARBA00023065"/>
    </source>
</evidence>
<accession>A0AAW1CHG4</accession>
<dbReference type="InterPro" id="IPR003280">
    <property type="entry name" value="2pore_dom_K_chnl"/>
</dbReference>
<proteinExistence type="inferred from homology"/>
<comment type="similarity">
    <text evidence="8">Belongs to the two pore domain potassium channel (TC 1.A.1.8) family.</text>
</comment>
<dbReference type="EMBL" id="JAPXFL010000014">
    <property type="protein sequence ID" value="KAK9497767.1"/>
    <property type="molecule type" value="Genomic_DNA"/>
</dbReference>
<evidence type="ECO:0000259" key="10">
    <source>
        <dbReference type="Pfam" id="PF07885"/>
    </source>
</evidence>
<evidence type="ECO:0000256" key="4">
    <source>
        <dbReference type="ARBA" id="ARBA00022989"/>
    </source>
</evidence>
<feature type="domain" description="Potassium channel" evidence="10">
    <location>
        <begin position="361"/>
        <end position="445"/>
    </location>
</feature>
<keyword evidence="12" id="KW-1185">Reference proteome</keyword>
<gene>
    <name evidence="11" type="ORF">O3M35_004427</name>
</gene>
<reference evidence="11 12" key="1">
    <citation type="submission" date="2022-12" db="EMBL/GenBank/DDBJ databases">
        <title>Chromosome-level genome assembly of true bugs.</title>
        <authorList>
            <person name="Ma L."/>
            <person name="Li H."/>
        </authorList>
    </citation>
    <scope>NUCLEOTIDE SEQUENCE [LARGE SCALE GENOMIC DNA]</scope>
    <source>
        <strain evidence="11">Lab_2022b</strain>
    </source>
</reference>
<feature type="transmembrane region" description="Helical" evidence="9">
    <location>
        <begin position="63"/>
        <end position="87"/>
    </location>
</feature>
<dbReference type="GO" id="GO:0015271">
    <property type="term" value="F:outward rectifier potassium channel activity"/>
    <property type="evidence" value="ECO:0007669"/>
    <property type="project" value="TreeGrafter"/>
</dbReference>
<dbReference type="PANTHER" id="PTHR11003">
    <property type="entry name" value="POTASSIUM CHANNEL, SUBFAMILY K"/>
    <property type="match status" value="1"/>
</dbReference>
<dbReference type="AlphaFoldDB" id="A0AAW1CHG4"/>
<evidence type="ECO:0000313" key="11">
    <source>
        <dbReference type="EMBL" id="KAK9497767.1"/>
    </source>
</evidence>
<evidence type="ECO:0000256" key="1">
    <source>
        <dbReference type="ARBA" id="ARBA00004141"/>
    </source>
</evidence>
<organism evidence="11 12">
    <name type="scientific">Rhynocoris fuscipes</name>
    <dbReference type="NCBI Taxonomy" id="488301"/>
    <lineage>
        <taxon>Eukaryota</taxon>
        <taxon>Metazoa</taxon>
        <taxon>Ecdysozoa</taxon>
        <taxon>Arthropoda</taxon>
        <taxon>Hexapoda</taxon>
        <taxon>Insecta</taxon>
        <taxon>Pterygota</taxon>
        <taxon>Neoptera</taxon>
        <taxon>Paraneoptera</taxon>
        <taxon>Hemiptera</taxon>
        <taxon>Heteroptera</taxon>
        <taxon>Panheteroptera</taxon>
        <taxon>Cimicomorpha</taxon>
        <taxon>Reduviidae</taxon>
        <taxon>Harpactorinae</taxon>
        <taxon>Harpactorini</taxon>
        <taxon>Rhynocoris</taxon>
    </lineage>
</organism>
<keyword evidence="2 8" id="KW-0813">Transport</keyword>
<evidence type="ECO:0000256" key="8">
    <source>
        <dbReference type="RuleBase" id="RU003857"/>
    </source>
</evidence>
<dbReference type="InterPro" id="IPR013099">
    <property type="entry name" value="K_chnl_dom"/>
</dbReference>
<evidence type="ECO:0000256" key="7">
    <source>
        <dbReference type="ARBA" id="ARBA00023303"/>
    </source>
</evidence>
<keyword evidence="5 8" id="KW-0406">Ion transport</keyword>
<feature type="transmembrane region" description="Helical" evidence="9">
    <location>
        <begin position="352"/>
        <end position="373"/>
    </location>
</feature>
<dbReference type="Pfam" id="PF07885">
    <property type="entry name" value="Ion_trans_2"/>
    <property type="match status" value="2"/>
</dbReference>
<evidence type="ECO:0000256" key="2">
    <source>
        <dbReference type="ARBA" id="ARBA00022448"/>
    </source>
</evidence>
<comment type="caution">
    <text evidence="11">The sequence shown here is derived from an EMBL/GenBank/DDBJ whole genome shotgun (WGS) entry which is preliminary data.</text>
</comment>
<comment type="subcellular location">
    <subcellularLocation>
        <location evidence="1">Membrane</location>
        <topology evidence="1">Multi-pass membrane protein</topology>
    </subcellularLocation>
</comment>
<dbReference type="PRINTS" id="PR01333">
    <property type="entry name" value="2POREKCHANEL"/>
</dbReference>
<feature type="transmembrane region" description="Helical" evidence="9">
    <location>
        <begin position="221"/>
        <end position="240"/>
    </location>
</feature>
<feature type="transmembrane region" description="Helical" evidence="9">
    <location>
        <begin position="379"/>
        <end position="399"/>
    </location>
</feature>
<dbReference type="GO" id="GO:0030322">
    <property type="term" value="P:stabilization of membrane potential"/>
    <property type="evidence" value="ECO:0007669"/>
    <property type="project" value="TreeGrafter"/>
</dbReference>
<evidence type="ECO:0000256" key="3">
    <source>
        <dbReference type="ARBA" id="ARBA00022692"/>
    </source>
</evidence>
<feature type="transmembrane region" description="Helical" evidence="9">
    <location>
        <begin position="191"/>
        <end position="209"/>
    </location>
</feature>
<dbReference type="GO" id="GO:0005886">
    <property type="term" value="C:plasma membrane"/>
    <property type="evidence" value="ECO:0007669"/>
    <property type="project" value="TreeGrafter"/>
</dbReference>
<keyword evidence="4 9" id="KW-1133">Transmembrane helix</keyword>
<dbReference type="Gene3D" id="1.10.287.70">
    <property type="match status" value="1"/>
</dbReference>
<dbReference type="SUPFAM" id="SSF81324">
    <property type="entry name" value="Voltage-gated potassium channels"/>
    <property type="match status" value="2"/>
</dbReference>
<keyword evidence="7 8" id="KW-0407">Ion channel</keyword>
<evidence type="ECO:0000256" key="9">
    <source>
        <dbReference type="SAM" id="Phobius"/>
    </source>
</evidence>
<feature type="domain" description="Potassium channel" evidence="10">
    <location>
        <begin position="189"/>
        <end position="246"/>
    </location>
</feature>
<evidence type="ECO:0000256" key="6">
    <source>
        <dbReference type="ARBA" id="ARBA00023136"/>
    </source>
</evidence>
<sequence length="482" mass="53803">MSKMGQTDRLYCSSSRASEVLPATPHLLQVNNRSSSCFCFDRDDDSPEIIRLKYTKKKLARSCFSNLTICLILIGYTFFGALLFLGIEGTLLTNNTKSTNGPTYASVAPRPTNFTPPAWLERLSEEARERTVDNIWDLTVNLNILYKENWTRLASQEITRFQDTLIRHVMEELSYQKATSVELRVKDKTEWTLATAFLYSLTVLTTIGFGRQCPRTGLGKAVTIGYAVIGIPLVLLYLSSVGNLLSNCARNIFTRSLCCCLCSNCGYCCYDEKRMQEKERRMRRKRERRELEEKLANVRGSEPFYVRSCSTYTTATSSTILQNSEKVSCRNAEVDTVSAESSLGESINGNGFAPLLFCVIVMVLYISGGGIFLTTLEPSATLFESCYFCFMLLSTIGLGDQALFTNISSSSSGLTRHTDLTIWFTSSYIIIGLALTSMCFNVVHEEIISRLSESPPSSRNRTDSLGSIKVLSSKTVQLSDLS</sequence>
<keyword evidence="6 9" id="KW-0472">Membrane</keyword>
<dbReference type="GO" id="GO:0022841">
    <property type="term" value="F:potassium ion leak channel activity"/>
    <property type="evidence" value="ECO:0007669"/>
    <property type="project" value="TreeGrafter"/>
</dbReference>
<feature type="transmembrane region" description="Helical" evidence="9">
    <location>
        <begin position="420"/>
        <end position="443"/>
    </location>
</feature>
<dbReference type="Proteomes" id="UP001461498">
    <property type="component" value="Unassembled WGS sequence"/>
</dbReference>
<evidence type="ECO:0000313" key="12">
    <source>
        <dbReference type="Proteomes" id="UP001461498"/>
    </source>
</evidence>
<keyword evidence="3 8" id="KW-0812">Transmembrane</keyword>